<evidence type="ECO:0000256" key="12">
    <source>
        <dbReference type="PROSITE-ProRule" id="PRU10144"/>
    </source>
</evidence>
<evidence type="ECO:0000313" key="19">
    <source>
        <dbReference type="Proteomes" id="UP000241074"/>
    </source>
</evidence>
<evidence type="ECO:0000256" key="5">
    <source>
        <dbReference type="ARBA" id="ARBA00022692"/>
    </source>
</evidence>
<evidence type="ECO:0000256" key="1">
    <source>
        <dbReference type="ARBA" id="ARBA00004571"/>
    </source>
</evidence>
<dbReference type="PROSITE" id="PS52016">
    <property type="entry name" value="TONB_DEPENDENT_REC_3"/>
    <property type="match status" value="1"/>
</dbReference>
<evidence type="ECO:0008006" key="20">
    <source>
        <dbReference type="Google" id="ProtNLM"/>
    </source>
</evidence>
<dbReference type="PANTHER" id="PTHR30069">
    <property type="entry name" value="TONB-DEPENDENT OUTER MEMBRANE RECEPTOR"/>
    <property type="match status" value="1"/>
</dbReference>
<accession>A0A2P1PSD4</accession>
<feature type="short sequence motif" description="TonB C-terminal box" evidence="12">
    <location>
        <begin position="681"/>
        <end position="698"/>
    </location>
</feature>
<dbReference type="InterPro" id="IPR039426">
    <property type="entry name" value="TonB-dep_rcpt-like"/>
</dbReference>
<sequence length="698" mass="75909">MLRMTITQSSQLSRNLLTIAIASVLAGGAHAADSAKKNDRDADRLEAVQVTATLVPEDSAKIASPVVVVGPEKLHQADGTVIESLRGTPGAFVQQTTPGQAAVFIRGSKGSEILHLVDGFRLNSGIFRNAPNQYFALVDGQSLDRLELLRGPSAGLYGSDAMGGVVNMLTPNPLELDEHSMRHEVRFRADSAQSLRIGHYSGAGKGENFAAQVSATTINVGNREIGGGDERPFSSFESNSVNAKLAYDAHDFGRFTLNVQDTYQPLTYRHDELVPGYGQTTATSATATFEPQQRTFAQLAWENSLDNGLFQNIRAQVGKQAIRDDRRSRDTGAFSEAQEQNTDRMTGGSVLLSGSNEGGHRYSVGAEAYGEKVKAYRTNVDIRTGVGTTALARFPNGSVQESWALYAIDDWEINDSVDWVIAGRYSDFNLDIPRQGSLAGVKIDNSAFSGHTGISVAVADGTRLVANVGRGFRAPNIFDVGQFGNRPSNRFAIPNPNLKPETLVSVDVGVKHDGDAFDFEAYAFQSQYDDKIVTVFTGRNVGSRREVQNVNATEATLYGVEFGFNWTLAEAWWLDGSLNYTRGTEKLDGNEAPADRIAPLNASLDLNWQMDDQWRFNAGVLAAATQDRLSDRDLGDPRIDPNGTGGWARWDIGTVYALNDAVDLSFQVQNIGDKQYREHGSGIDAVGRNFVLGVDWRF</sequence>
<dbReference type="GO" id="GO:0015344">
    <property type="term" value="F:siderophore uptake transmembrane transporter activity"/>
    <property type="evidence" value="ECO:0007669"/>
    <property type="project" value="TreeGrafter"/>
</dbReference>
<dbReference type="Gene3D" id="2.170.130.10">
    <property type="entry name" value="TonB-dependent receptor, plug domain"/>
    <property type="match status" value="1"/>
</dbReference>
<evidence type="ECO:0000256" key="2">
    <source>
        <dbReference type="ARBA" id="ARBA00008143"/>
    </source>
</evidence>
<dbReference type="PANTHER" id="PTHR30069:SF29">
    <property type="entry name" value="HEMOGLOBIN AND HEMOGLOBIN-HAPTOGLOBIN-BINDING PROTEIN 1-RELATED"/>
    <property type="match status" value="1"/>
</dbReference>
<evidence type="ECO:0000256" key="15">
    <source>
        <dbReference type="SAM" id="SignalP"/>
    </source>
</evidence>
<organism evidence="18 19">
    <name type="scientific">Ahniella affigens</name>
    <dbReference type="NCBI Taxonomy" id="2021234"/>
    <lineage>
        <taxon>Bacteria</taxon>
        <taxon>Pseudomonadati</taxon>
        <taxon>Pseudomonadota</taxon>
        <taxon>Gammaproteobacteria</taxon>
        <taxon>Lysobacterales</taxon>
        <taxon>Rhodanobacteraceae</taxon>
        <taxon>Ahniella</taxon>
    </lineage>
</organism>
<dbReference type="InterPro" id="IPR012910">
    <property type="entry name" value="Plug_dom"/>
</dbReference>
<evidence type="ECO:0000259" key="17">
    <source>
        <dbReference type="Pfam" id="PF07715"/>
    </source>
</evidence>
<gene>
    <name evidence="18" type="ORF">C7S18_11250</name>
</gene>
<comment type="similarity">
    <text evidence="2">Belongs to the TonB-dependent receptor family. Hemoglobin/haptoglobin binding protein subfamily.</text>
</comment>
<keyword evidence="4 11" id="KW-1134">Transmembrane beta strand</keyword>
<comment type="subcellular location">
    <subcellularLocation>
        <location evidence="1 11">Cell outer membrane</location>
        <topology evidence="1 11">Multi-pass membrane protein</topology>
    </subcellularLocation>
</comment>
<feature type="compositionally biased region" description="Basic and acidic residues" evidence="14">
    <location>
        <begin position="321"/>
        <end position="330"/>
    </location>
</feature>
<keyword evidence="3 11" id="KW-0813">Transport</keyword>
<feature type="domain" description="TonB-dependent receptor plug" evidence="17">
    <location>
        <begin position="61"/>
        <end position="165"/>
    </location>
</feature>
<dbReference type="GO" id="GO:0044718">
    <property type="term" value="P:siderophore transmembrane transport"/>
    <property type="evidence" value="ECO:0007669"/>
    <property type="project" value="TreeGrafter"/>
</dbReference>
<feature type="chain" id="PRO_5015107899" description="TonB-dependent receptor" evidence="15">
    <location>
        <begin position="32"/>
        <end position="698"/>
    </location>
</feature>
<dbReference type="Proteomes" id="UP000241074">
    <property type="component" value="Chromosome"/>
</dbReference>
<dbReference type="PROSITE" id="PS01156">
    <property type="entry name" value="TONB_DEPENDENT_REC_2"/>
    <property type="match status" value="1"/>
</dbReference>
<evidence type="ECO:0000256" key="9">
    <source>
        <dbReference type="ARBA" id="ARBA00023170"/>
    </source>
</evidence>
<proteinExistence type="inferred from homology"/>
<evidence type="ECO:0000256" key="13">
    <source>
        <dbReference type="RuleBase" id="RU003357"/>
    </source>
</evidence>
<keyword evidence="5 11" id="KW-0812">Transmembrane</keyword>
<feature type="region of interest" description="Disordered" evidence="14">
    <location>
        <begin position="320"/>
        <end position="352"/>
    </location>
</feature>
<evidence type="ECO:0000259" key="16">
    <source>
        <dbReference type="Pfam" id="PF00593"/>
    </source>
</evidence>
<dbReference type="InterPro" id="IPR036942">
    <property type="entry name" value="Beta-barrel_TonB_sf"/>
</dbReference>
<dbReference type="GO" id="GO:0009279">
    <property type="term" value="C:cell outer membrane"/>
    <property type="evidence" value="ECO:0007669"/>
    <property type="project" value="UniProtKB-SubCell"/>
</dbReference>
<feature type="signal peptide" evidence="15">
    <location>
        <begin position="1"/>
        <end position="31"/>
    </location>
</feature>
<evidence type="ECO:0000256" key="10">
    <source>
        <dbReference type="ARBA" id="ARBA00023237"/>
    </source>
</evidence>
<evidence type="ECO:0000256" key="7">
    <source>
        <dbReference type="ARBA" id="ARBA00023077"/>
    </source>
</evidence>
<keyword evidence="8 11" id="KW-0472">Membrane</keyword>
<dbReference type="EMBL" id="CP027860">
    <property type="protein sequence ID" value="AVP97740.1"/>
    <property type="molecule type" value="Genomic_DNA"/>
</dbReference>
<dbReference type="KEGG" id="xba:C7S18_11250"/>
<evidence type="ECO:0000256" key="8">
    <source>
        <dbReference type="ARBA" id="ARBA00023136"/>
    </source>
</evidence>
<keyword evidence="10 11" id="KW-0998">Cell outer membrane</keyword>
<evidence type="ECO:0000256" key="3">
    <source>
        <dbReference type="ARBA" id="ARBA00022448"/>
    </source>
</evidence>
<dbReference type="Pfam" id="PF00593">
    <property type="entry name" value="TonB_dep_Rec_b-barrel"/>
    <property type="match status" value="1"/>
</dbReference>
<reference evidence="18 19" key="1">
    <citation type="submission" date="2018-03" db="EMBL/GenBank/DDBJ databases">
        <title>Ahniella affigens gen. nov., sp. nov., a gammaproteobacterium isolated from sandy soil near a stream.</title>
        <authorList>
            <person name="Ko Y."/>
            <person name="Kim J.-H."/>
        </authorList>
    </citation>
    <scope>NUCLEOTIDE SEQUENCE [LARGE SCALE GENOMIC DNA]</scope>
    <source>
        <strain evidence="18 19">D13</strain>
    </source>
</reference>
<name>A0A2P1PSD4_9GAMM</name>
<dbReference type="SUPFAM" id="SSF56935">
    <property type="entry name" value="Porins"/>
    <property type="match status" value="1"/>
</dbReference>
<feature type="domain" description="TonB-dependent receptor-like beta-barrel" evidence="16">
    <location>
        <begin position="250"/>
        <end position="671"/>
    </location>
</feature>
<evidence type="ECO:0000256" key="14">
    <source>
        <dbReference type="SAM" id="MobiDB-lite"/>
    </source>
</evidence>
<evidence type="ECO:0000256" key="6">
    <source>
        <dbReference type="ARBA" id="ARBA00022729"/>
    </source>
</evidence>
<evidence type="ECO:0000313" key="18">
    <source>
        <dbReference type="EMBL" id="AVP97740.1"/>
    </source>
</evidence>
<evidence type="ECO:0000256" key="4">
    <source>
        <dbReference type="ARBA" id="ARBA00022452"/>
    </source>
</evidence>
<dbReference type="Pfam" id="PF07715">
    <property type="entry name" value="Plug"/>
    <property type="match status" value="1"/>
</dbReference>
<keyword evidence="9" id="KW-0675">Receptor</keyword>
<keyword evidence="6 15" id="KW-0732">Signal</keyword>
<dbReference type="InterPro" id="IPR000531">
    <property type="entry name" value="Beta-barrel_TonB"/>
</dbReference>
<evidence type="ECO:0000256" key="11">
    <source>
        <dbReference type="PROSITE-ProRule" id="PRU01360"/>
    </source>
</evidence>
<reference evidence="18 19" key="2">
    <citation type="submission" date="2018-03" db="EMBL/GenBank/DDBJ databases">
        <authorList>
            <person name="Keele B.F."/>
        </authorList>
    </citation>
    <scope>NUCLEOTIDE SEQUENCE [LARGE SCALE GENOMIC DNA]</scope>
    <source>
        <strain evidence="18 19">D13</strain>
    </source>
</reference>
<protein>
    <recommendedName>
        <fullName evidence="20">TonB-dependent receptor</fullName>
    </recommendedName>
</protein>
<dbReference type="Gene3D" id="2.40.170.20">
    <property type="entry name" value="TonB-dependent receptor, beta-barrel domain"/>
    <property type="match status" value="1"/>
</dbReference>
<dbReference type="AlphaFoldDB" id="A0A2P1PSD4"/>
<dbReference type="InterPro" id="IPR010917">
    <property type="entry name" value="TonB_rcpt_CS"/>
</dbReference>
<dbReference type="CDD" id="cd01347">
    <property type="entry name" value="ligand_gated_channel"/>
    <property type="match status" value="1"/>
</dbReference>
<dbReference type="InterPro" id="IPR037066">
    <property type="entry name" value="Plug_dom_sf"/>
</dbReference>
<keyword evidence="7 13" id="KW-0798">TonB box</keyword>
<dbReference type="OrthoDB" id="9764669at2"/>
<keyword evidence="19" id="KW-1185">Reference proteome</keyword>